<protein>
    <submittedName>
        <fullName evidence="1">Uncharacterized protein</fullName>
    </submittedName>
</protein>
<proteinExistence type="predicted"/>
<name>A0ABS1DJG0_9PROT</name>
<comment type="caution">
    <text evidence="1">The sequence shown here is derived from an EMBL/GenBank/DDBJ whole genome shotgun (WGS) entry which is preliminary data.</text>
</comment>
<gene>
    <name evidence="1" type="ORF">CKO28_19645</name>
</gene>
<keyword evidence="2" id="KW-1185">Reference proteome</keyword>
<accession>A0ABS1DJG0</accession>
<evidence type="ECO:0000313" key="2">
    <source>
        <dbReference type="Proteomes" id="UP001296873"/>
    </source>
</evidence>
<sequence>MARADDSRGSGSCDRSLVRDSRAGIQRFLATATPLEPIPLLHWEEGLGEEGPRGIGFAGNRAAGANAAGNLLSLALSSHWRRGD</sequence>
<organism evidence="1 2">
    <name type="scientific">Rhodovibrio sodomensis</name>
    <dbReference type="NCBI Taxonomy" id="1088"/>
    <lineage>
        <taxon>Bacteria</taxon>
        <taxon>Pseudomonadati</taxon>
        <taxon>Pseudomonadota</taxon>
        <taxon>Alphaproteobacteria</taxon>
        <taxon>Rhodospirillales</taxon>
        <taxon>Rhodovibrionaceae</taxon>
        <taxon>Rhodovibrio</taxon>
    </lineage>
</organism>
<dbReference type="Proteomes" id="UP001296873">
    <property type="component" value="Unassembled WGS sequence"/>
</dbReference>
<dbReference type="EMBL" id="NRRL01000083">
    <property type="protein sequence ID" value="MBK1670247.1"/>
    <property type="molecule type" value="Genomic_DNA"/>
</dbReference>
<reference evidence="1 2" key="1">
    <citation type="journal article" date="2020" name="Microorganisms">
        <title>Osmotic Adaptation and Compatible Solute Biosynthesis of Phototrophic Bacteria as Revealed from Genome Analyses.</title>
        <authorList>
            <person name="Imhoff J.F."/>
            <person name="Rahn T."/>
            <person name="Kunzel S."/>
            <person name="Keller A."/>
            <person name="Neulinger S.C."/>
        </authorList>
    </citation>
    <scope>NUCLEOTIDE SEQUENCE [LARGE SCALE GENOMIC DNA]</scope>
    <source>
        <strain evidence="1 2">DSM 9895</strain>
    </source>
</reference>
<evidence type="ECO:0000313" key="1">
    <source>
        <dbReference type="EMBL" id="MBK1670247.1"/>
    </source>
</evidence>